<organism evidence="2 5">
    <name type="scientific">Enterococcus gallinarum</name>
    <dbReference type="NCBI Taxonomy" id="1353"/>
    <lineage>
        <taxon>Bacteria</taxon>
        <taxon>Bacillati</taxon>
        <taxon>Bacillota</taxon>
        <taxon>Bacilli</taxon>
        <taxon>Lactobacillales</taxon>
        <taxon>Enterococcaceae</taxon>
        <taxon>Enterococcus</taxon>
    </lineage>
</organism>
<dbReference type="Proteomes" id="UP000254807">
    <property type="component" value="Unassembled WGS sequence"/>
</dbReference>
<evidence type="ECO:0000313" key="1">
    <source>
        <dbReference type="EMBL" id="MDL4937005.1"/>
    </source>
</evidence>
<evidence type="ECO:0000313" key="5">
    <source>
        <dbReference type="Proteomes" id="UP001183682"/>
    </source>
</evidence>
<dbReference type="RefSeq" id="WP_005472862.1">
    <property type="nucleotide sequence ID" value="NZ_BSYC01000002.1"/>
</dbReference>
<dbReference type="EMBL" id="UFYW01000001">
    <property type="protein sequence ID" value="STD83968.1"/>
    <property type="molecule type" value="Genomic_DNA"/>
</dbReference>
<dbReference type="EMBL" id="JASUBT010000012">
    <property type="protein sequence ID" value="MDL4937005.1"/>
    <property type="molecule type" value="Genomic_DNA"/>
</dbReference>
<dbReference type="AlphaFoldDB" id="A0A366U2K6"/>
<evidence type="ECO:0000313" key="2">
    <source>
        <dbReference type="EMBL" id="MDT2691008.1"/>
    </source>
</evidence>
<dbReference type="EMBL" id="JARPZN010000009">
    <property type="protein sequence ID" value="MDT2691008.1"/>
    <property type="molecule type" value="Genomic_DNA"/>
</dbReference>
<proteinExistence type="predicted"/>
<evidence type="ECO:0000313" key="4">
    <source>
        <dbReference type="Proteomes" id="UP000254807"/>
    </source>
</evidence>
<dbReference type="Proteomes" id="UP001183682">
    <property type="component" value="Unassembled WGS sequence"/>
</dbReference>
<reference evidence="1 6" key="3">
    <citation type="submission" date="2023-06" db="EMBL/GenBank/DDBJ databases">
        <title>Acute promotion of culturable opportunistic pathogens and persistent increase of antibiotic resistance following antibiotic exposure in mouse gut microbiota.</title>
        <authorList>
            <person name="Li L."/>
            <person name="Wang B."/>
            <person name="Sun Y."/>
            <person name="Wang M."/>
            <person name="Xu H."/>
        </authorList>
    </citation>
    <scope>NUCLEOTIDE SEQUENCE [LARGE SCALE GENOMIC DNA]</scope>
    <source>
        <strain evidence="1 6">CRI2_2</strain>
    </source>
</reference>
<dbReference type="Proteomes" id="UP001241571">
    <property type="component" value="Unassembled WGS sequence"/>
</dbReference>
<reference evidence="2" key="2">
    <citation type="submission" date="2023-03" db="EMBL/GenBank/DDBJ databases">
        <authorList>
            <person name="Shen W."/>
            <person name="Cai J."/>
        </authorList>
    </citation>
    <scope>NUCLEOTIDE SEQUENCE</scope>
    <source>
        <strain evidence="2">K69-2</strain>
    </source>
</reference>
<dbReference type="GeneID" id="93225475"/>
<keyword evidence="4" id="KW-1185">Reference proteome</keyword>
<sequence length="42" mass="4830">MMRMTKITCNVNYQRYHIAFSHAIGFTKTVLGTSLSKTVEYS</sequence>
<evidence type="ECO:0000313" key="3">
    <source>
        <dbReference type="EMBL" id="STD83968.1"/>
    </source>
</evidence>
<accession>A0A366U2K6</accession>
<evidence type="ECO:0000313" key="6">
    <source>
        <dbReference type="Proteomes" id="UP001241571"/>
    </source>
</evidence>
<protein>
    <submittedName>
        <fullName evidence="2">Uncharacterized protein</fullName>
    </submittedName>
</protein>
<reference evidence="3 4" key="1">
    <citation type="submission" date="2018-06" db="EMBL/GenBank/DDBJ databases">
        <authorList>
            <consortium name="Pathogen Informatics"/>
            <person name="Doyle S."/>
        </authorList>
    </citation>
    <scope>NUCLEOTIDE SEQUENCE [LARGE SCALE GENOMIC DNA]</scope>
    <source>
        <strain evidence="3 4">NCTC12360</strain>
    </source>
</reference>
<gene>
    <name evidence="3" type="ORF">NCTC12360_02486</name>
    <name evidence="2" type="ORF">P7E30_12455</name>
    <name evidence="1" type="ORF">QRX88_14960</name>
</gene>
<name>A0A366U2K6_ENTGA</name>